<feature type="transmembrane region" description="Helical" evidence="6">
    <location>
        <begin position="39"/>
        <end position="62"/>
    </location>
</feature>
<gene>
    <name evidence="8" type="ORF">EV210_10584</name>
</gene>
<comment type="caution">
    <text evidence="8">The sequence shown here is derived from an EMBL/GenBank/DDBJ whole genome shotgun (WGS) entry which is preliminary data.</text>
</comment>
<proteinExistence type="predicted"/>
<evidence type="ECO:0000313" key="8">
    <source>
        <dbReference type="EMBL" id="TCL37651.1"/>
    </source>
</evidence>
<evidence type="ECO:0000259" key="7">
    <source>
        <dbReference type="Pfam" id="PF06305"/>
    </source>
</evidence>
<dbReference type="InterPro" id="IPR010445">
    <property type="entry name" value="LapA_dom"/>
</dbReference>
<dbReference type="PANTHER" id="PTHR41335:SF1">
    <property type="entry name" value="MEMBRANE PROTEIN"/>
    <property type="match status" value="1"/>
</dbReference>
<protein>
    <submittedName>
        <fullName evidence="8">Putative integral membrane protein</fullName>
    </submittedName>
</protein>
<evidence type="ECO:0000256" key="1">
    <source>
        <dbReference type="ARBA" id="ARBA00022475"/>
    </source>
</evidence>
<name>A0A4R1PXZ9_9FIRM</name>
<accession>A0A4R1PXZ9</accession>
<dbReference type="PANTHER" id="PTHR41335">
    <property type="entry name" value="MEMBRANE PROTEIN-RELATED"/>
    <property type="match status" value="1"/>
</dbReference>
<keyword evidence="1" id="KW-1003">Cell membrane</keyword>
<dbReference type="EMBL" id="SLUI01000005">
    <property type="protein sequence ID" value="TCL37651.1"/>
    <property type="molecule type" value="Genomic_DNA"/>
</dbReference>
<reference evidence="8 9" key="1">
    <citation type="submission" date="2019-03" db="EMBL/GenBank/DDBJ databases">
        <title>Genomic Encyclopedia of Type Strains, Phase IV (KMG-IV): sequencing the most valuable type-strain genomes for metagenomic binning, comparative biology and taxonomic classification.</title>
        <authorList>
            <person name="Goeker M."/>
        </authorList>
    </citation>
    <scope>NUCLEOTIDE SEQUENCE [LARGE SCALE GENOMIC DNA]</scope>
    <source>
        <strain evidence="8 9">DSM 15969</strain>
    </source>
</reference>
<dbReference type="Proteomes" id="UP000295063">
    <property type="component" value="Unassembled WGS sequence"/>
</dbReference>
<evidence type="ECO:0000313" key="9">
    <source>
        <dbReference type="Proteomes" id="UP000295063"/>
    </source>
</evidence>
<sequence>MAYVLLILAIGFAFLIALFAVQNSTMVSVNLFTMSLEASLVLVILGAAALGFLSALMLQLYVQVKLKYQLYKAHSRIRQLEEELAGKREPAVPQTAKEDAAPIS</sequence>
<evidence type="ECO:0000256" key="5">
    <source>
        <dbReference type="SAM" id="MobiDB-lite"/>
    </source>
</evidence>
<dbReference type="RefSeq" id="WP_132078530.1">
    <property type="nucleotide sequence ID" value="NZ_DALYTA010000023.1"/>
</dbReference>
<organism evidence="8 9">
    <name type="scientific">Anaerospora hongkongensis</name>
    <dbReference type="NCBI Taxonomy" id="244830"/>
    <lineage>
        <taxon>Bacteria</taxon>
        <taxon>Bacillati</taxon>
        <taxon>Bacillota</taxon>
        <taxon>Negativicutes</taxon>
        <taxon>Selenomonadales</taxon>
        <taxon>Sporomusaceae</taxon>
        <taxon>Anaerospora</taxon>
    </lineage>
</organism>
<evidence type="ECO:0000256" key="3">
    <source>
        <dbReference type="ARBA" id="ARBA00022989"/>
    </source>
</evidence>
<keyword evidence="3 6" id="KW-1133">Transmembrane helix</keyword>
<dbReference type="GO" id="GO:0005886">
    <property type="term" value="C:plasma membrane"/>
    <property type="evidence" value="ECO:0007669"/>
    <property type="project" value="InterPro"/>
</dbReference>
<dbReference type="OrthoDB" id="1685244at2"/>
<evidence type="ECO:0000256" key="6">
    <source>
        <dbReference type="SAM" id="Phobius"/>
    </source>
</evidence>
<dbReference type="Pfam" id="PF06305">
    <property type="entry name" value="LapA_dom"/>
    <property type="match status" value="1"/>
</dbReference>
<dbReference type="AlphaFoldDB" id="A0A4R1PXZ9"/>
<evidence type="ECO:0000256" key="4">
    <source>
        <dbReference type="ARBA" id="ARBA00023136"/>
    </source>
</evidence>
<evidence type="ECO:0000256" key="2">
    <source>
        <dbReference type="ARBA" id="ARBA00022692"/>
    </source>
</evidence>
<keyword evidence="2 6" id="KW-0812">Transmembrane</keyword>
<keyword evidence="9" id="KW-1185">Reference proteome</keyword>
<feature type="domain" description="Lipopolysaccharide assembly protein A" evidence="7">
    <location>
        <begin position="22"/>
        <end position="85"/>
    </location>
</feature>
<feature type="region of interest" description="Disordered" evidence="5">
    <location>
        <begin position="84"/>
        <end position="104"/>
    </location>
</feature>
<keyword evidence="4 6" id="KW-0472">Membrane</keyword>